<keyword evidence="2" id="KW-0288">FMN</keyword>
<proteinExistence type="predicted"/>
<dbReference type="EMBL" id="ATHI01000028">
    <property type="protein sequence ID" value="EPR31573.1"/>
    <property type="molecule type" value="Genomic_DNA"/>
</dbReference>
<keyword evidence="3" id="KW-0560">Oxidoreductase</keyword>
<protein>
    <submittedName>
        <fullName evidence="6">Nitroreductase</fullName>
    </submittedName>
</protein>
<feature type="domain" description="Nitroreductase" evidence="5">
    <location>
        <begin position="16"/>
        <end position="159"/>
    </location>
</feature>
<dbReference type="Gene3D" id="3.40.109.10">
    <property type="entry name" value="NADH Oxidase"/>
    <property type="match status" value="1"/>
</dbReference>
<evidence type="ECO:0000313" key="6">
    <source>
        <dbReference type="EMBL" id="EPR31573.1"/>
    </source>
</evidence>
<dbReference type="InterPro" id="IPR000415">
    <property type="entry name" value="Nitroreductase-like"/>
</dbReference>
<dbReference type="STRING" id="1121439.dsat_0897"/>
<keyword evidence="7" id="KW-1185">Reference proteome</keyword>
<dbReference type="PANTHER" id="PTHR23026">
    <property type="entry name" value="NADPH NITROREDUCTASE"/>
    <property type="match status" value="1"/>
</dbReference>
<dbReference type="InterPro" id="IPR023312">
    <property type="entry name" value="Put_nitroreductase_C_bac"/>
</dbReference>
<dbReference type="InterPro" id="IPR050627">
    <property type="entry name" value="Nitroreductase/BluB"/>
</dbReference>
<evidence type="ECO:0000259" key="5">
    <source>
        <dbReference type="Pfam" id="PF00881"/>
    </source>
</evidence>
<dbReference type="CDD" id="cd02062">
    <property type="entry name" value="Nitro_FMN_reductase"/>
    <property type="match status" value="1"/>
</dbReference>
<dbReference type="Pfam" id="PF00881">
    <property type="entry name" value="Nitroreductase"/>
    <property type="match status" value="1"/>
</dbReference>
<evidence type="ECO:0000256" key="2">
    <source>
        <dbReference type="ARBA" id="ARBA00022643"/>
    </source>
</evidence>
<name>S7UH38_9BACT</name>
<reference evidence="6 7" key="1">
    <citation type="journal article" date="2013" name="Genome Announc.">
        <title>Draft genome sequences for three mercury-methylating, sulfate-reducing bacteria.</title>
        <authorList>
            <person name="Brown S.D."/>
            <person name="Hurt R.A.Jr."/>
            <person name="Gilmour C.C."/>
            <person name="Elias D.A."/>
        </authorList>
    </citation>
    <scope>NUCLEOTIDE SEQUENCE [LARGE SCALE GENOMIC DNA]</scope>
    <source>
        <strain evidence="6 7">DSM 16529</strain>
    </source>
</reference>
<evidence type="ECO:0000256" key="3">
    <source>
        <dbReference type="ARBA" id="ARBA00023002"/>
    </source>
</evidence>
<dbReference type="PANTHER" id="PTHR23026:SF90">
    <property type="entry name" value="IODOTYROSINE DEIODINASE 1"/>
    <property type="match status" value="1"/>
</dbReference>
<keyword evidence="1" id="KW-0285">Flavoprotein</keyword>
<evidence type="ECO:0000256" key="1">
    <source>
        <dbReference type="ARBA" id="ARBA00022630"/>
    </source>
</evidence>
<evidence type="ECO:0000256" key="4">
    <source>
        <dbReference type="SAM" id="MobiDB-lite"/>
    </source>
</evidence>
<gene>
    <name evidence="6" type="ORF">dsat_0897</name>
</gene>
<dbReference type="Gene3D" id="2.20.180.10">
    <property type="entry name" value="putative fmn-dependent nitroreductase like domains"/>
    <property type="match status" value="1"/>
</dbReference>
<dbReference type="Proteomes" id="UP000014975">
    <property type="component" value="Unassembled WGS sequence"/>
</dbReference>
<evidence type="ECO:0000313" key="7">
    <source>
        <dbReference type="Proteomes" id="UP000014975"/>
    </source>
</evidence>
<comment type="caution">
    <text evidence="6">The sequence shown here is derived from an EMBL/GenBank/DDBJ whole genome shotgun (WGS) entry which is preliminary data.</text>
</comment>
<dbReference type="GO" id="GO:0016491">
    <property type="term" value="F:oxidoreductase activity"/>
    <property type="evidence" value="ECO:0007669"/>
    <property type="project" value="UniProtKB-KW"/>
</dbReference>
<accession>S7UH38</accession>
<dbReference type="PATRIC" id="fig|1121439.3.peg.2266"/>
<feature type="region of interest" description="Disordered" evidence="4">
    <location>
        <begin position="190"/>
        <end position="212"/>
    </location>
</feature>
<dbReference type="SUPFAM" id="SSF55469">
    <property type="entry name" value="FMN-dependent nitroreductase-like"/>
    <property type="match status" value="1"/>
</dbReference>
<dbReference type="InterPro" id="IPR029479">
    <property type="entry name" value="Nitroreductase"/>
</dbReference>
<sequence length="212" mass="23047">MNGIMDGEPHFRSLVTRTRSCRRFRRERKVPLQTLRDLVDLARLAASGANLQPLKYVIVNEPSLCAEVFAHLAWAAYLKDWKGPAEDERPSAYVIVLHDRLVSASPGCDHGFAVQNLLLGATAAGLGGCVIGSVRDKVGLSGTLGLPENFEMLLVVALGEPAETIVLEEAAHGGSIKYWRDEEDRHHVPKRPLAEVLVAENPTPRKSGATPG</sequence>
<dbReference type="eggNOG" id="COG0778">
    <property type="taxonomic scope" value="Bacteria"/>
</dbReference>
<dbReference type="AlphaFoldDB" id="S7UH38"/>
<organism evidence="6 7">
    <name type="scientific">Alkalidesulfovibrio alkalitolerans DSM 16529</name>
    <dbReference type="NCBI Taxonomy" id="1121439"/>
    <lineage>
        <taxon>Bacteria</taxon>
        <taxon>Pseudomonadati</taxon>
        <taxon>Thermodesulfobacteriota</taxon>
        <taxon>Desulfovibrionia</taxon>
        <taxon>Desulfovibrionales</taxon>
        <taxon>Desulfovibrionaceae</taxon>
        <taxon>Alkalidesulfovibrio</taxon>
    </lineage>
</organism>